<evidence type="ECO:0000259" key="7">
    <source>
        <dbReference type="PROSITE" id="PS50887"/>
    </source>
</evidence>
<keyword evidence="4 6" id="KW-1133">Transmembrane helix</keyword>
<dbReference type="Proteomes" id="UP000838686">
    <property type="component" value="Unassembled WGS sequence"/>
</dbReference>
<dbReference type="PANTHER" id="PTHR45138:SF9">
    <property type="entry name" value="DIGUANYLATE CYCLASE DGCM-RELATED"/>
    <property type="match status" value="1"/>
</dbReference>
<dbReference type="CDD" id="cd12912">
    <property type="entry name" value="PDC2_MCP_like"/>
    <property type="match status" value="1"/>
</dbReference>
<keyword evidence="3 6" id="KW-0812">Transmembrane</keyword>
<dbReference type="InterPro" id="IPR050469">
    <property type="entry name" value="Diguanylate_Cyclase"/>
</dbReference>
<evidence type="ECO:0000313" key="9">
    <source>
        <dbReference type="Proteomes" id="UP000838686"/>
    </source>
</evidence>
<proteinExistence type="predicted"/>
<keyword evidence="5 6" id="KW-0472">Membrane</keyword>
<accession>A0ABM9CQP2</accession>
<keyword evidence="2" id="KW-1003">Cell membrane</keyword>
<dbReference type="InterPro" id="IPR033479">
    <property type="entry name" value="dCache_1"/>
</dbReference>
<dbReference type="CDD" id="cd01949">
    <property type="entry name" value="GGDEF"/>
    <property type="match status" value="1"/>
</dbReference>
<evidence type="ECO:0000256" key="2">
    <source>
        <dbReference type="ARBA" id="ARBA00022475"/>
    </source>
</evidence>
<dbReference type="InterPro" id="IPR029787">
    <property type="entry name" value="Nucleotide_cyclase"/>
</dbReference>
<dbReference type="Pfam" id="PF02743">
    <property type="entry name" value="dCache_1"/>
    <property type="match status" value="1"/>
</dbReference>
<evidence type="ECO:0000256" key="6">
    <source>
        <dbReference type="SAM" id="Phobius"/>
    </source>
</evidence>
<comment type="subcellular location">
    <subcellularLocation>
        <location evidence="1">Cell membrane</location>
        <topology evidence="1">Multi-pass membrane protein</topology>
    </subcellularLocation>
</comment>
<dbReference type="PANTHER" id="PTHR45138">
    <property type="entry name" value="REGULATORY COMPONENTS OF SENSORY TRANSDUCTION SYSTEM"/>
    <property type="match status" value="1"/>
</dbReference>
<evidence type="ECO:0000256" key="4">
    <source>
        <dbReference type="ARBA" id="ARBA00022989"/>
    </source>
</evidence>
<dbReference type="CDD" id="cd18773">
    <property type="entry name" value="PDC1_HK_sensor"/>
    <property type="match status" value="1"/>
</dbReference>
<gene>
    <name evidence="8" type="ORF">PAECIP111893_04516</name>
</gene>
<dbReference type="RefSeq" id="WP_236344991.1">
    <property type="nucleotide sequence ID" value="NZ_CAKMMF010000032.1"/>
</dbReference>
<reference evidence="8" key="1">
    <citation type="submission" date="2022-01" db="EMBL/GenBank/DDBJ databases">
        <authorList>
            <person name="Criscuolo A."/>
        </authorList>
    </citation>
    <scope>NUCLEOTIDE SEQUENCE</scope>
    <source>
        <strain evidence="8">CIP111893</strain>
    </source>
</reference>
<keyword evidence="9" id="KW-1185">Reference proteome</keyword>
<dbReference type="SUPFAM" id="SSF103190">
    <property type="entry name" value="Sensory domain-like"/>
    <property type="match status" value="2"/>
</dbReference>
<feature type="transmembrane region" description="Helical" evidence="6">
    <location>
        <begin position="295"/>
        <end position="314"/>
    </location>
</feature>
<evidence type="ECO:0000256" key="1">
    <source>
        <dbReference type="ARBA" id="ARBA00004651"/>
    </source>
</evidence>
<dbReference type="PROSITE" id="PS50887">
    <property type="entry name" value="GGDEF"/>
    <property type="match status" value="1"/>
</dbReference>
<dbReference type="SMART" id="SM00267">
    <property type="entry name" value="GGDEF"/>
    <property type="match status" value="1"/>
</dbReference>
<evidence type="ECO:0000313" key="8">
    <source>
        <dbReference type="EMBL" id="CAH1219206.1"/>
    </source>
</evidence>
<dbReference type="Pfam" id="PF00990">
    <property type="entry name" value="GGDEF"/>
    <property type="match status" value="1"/>
</dbReference>
<name>A0ABM9CQP2_9BACL</name>
<sequence>MQQLYQNKFMKRNRVSLTTLLTGLVSLSVIMTLTILLISSYQSKKQSLFETTLNLNLSNAEKMSQTVDSLFISMRGSLQYNAGIFADITAMDDKDINRHLELMRHSSNYFNSIIIVDETGLVQSVSPQSIGSRGKMIAGAAAKDALASRKPYVSKPYTTTTTGRLIVFMSEPLYDHEGVYRGFIGGTLYLQENNILNMIFGSTSRDDTGSYFYIVGSDGHLLYHPDKERLGEDVSANKVVHKLMQGHSGHEQVVNLKGVNLLAGYSNVPANGWGVVVVSPTSMIYEQLMRHITTIVLYTLPPFAILMLAVVLLARRLAKPFVALANLISTVGTEKFNLPERKRHWNREADLLTEAIILALADYKKERDQLTHDAITDPLTGLMNRRTLDAIMNQWTLEQTPFAIVVLDIDRFKLVNDTYGHQAGDEVLKFLAAAMTAAARSTDVCCRYGGEEFVMLLQHMTDNDAYEAAEKIRQSLEKTRSPIGKPITISLGIAQYPAHADSPDELFHLADQALYQAKESGRNKTVVAGAAMKQHSLNR</sequence>
<evidence type="ECO:0000256" key="3">
    <source>
        <dbReference type="ARBA" id="ARBA00022692"/>
    </source>
</evidence>
<evidence type="ECO:0000256" key="5">
    <source>
        <dbReference type="ARBA" id="ARBA00023136"/>
    </source>
</evidence>
<dbReference type="Gene3D" id="3.30.450.20">
    <property type="entry name" value="PAS domain"/>
    <property type="match status" value="2"/>
</dbReference>
<feature type="domain" description="GGDEF" evidence="7">
    <location>
        <begin position="400"/>
        <end position="530"/>
    </location>
</feature>
<comment type="caution">
    <text evidence="8">The sequence shown here is derived from an EMBL/GenBank/DDBJ whole genome shotgun (WGS) entry which is preliminary data.</text>
</comment>
<dbReference type="EMBL" id="CAKMMF010000032">
    <property type="protein sequence ID" value="CAH1219206.1"/>
    <property type="molecule type" value="Genomic_DNA"/>
</dbReference>
<dbReference type="InterPro" id="IPR029151">
    <property type="entry name" value="Sensor-like_sf"/>
</dbReference>
<dbReference type="NCBIfam" id="TIGR00254">
    <property type="entry name" value="GGDEF"/>
    <property type="match status" value="1"/>
</dbReference>
<protein>
    <recommendedName>
        <fullName evidence="7">GGDEF domain-containing protein</fullName>
    </recommendedName>
</protein>
<organism evidence="8 9">
    <name type="scientific">Paenibacillus plantiphilus</name>
    <dbReference type="NCBI Taxonomy" id="2905650"/>
    <lineage>
        <taxon>Bacteria</taxon>
        <taxon>Bacillati</taxon>
        <taxon>Bacillota</taxon>
        <taxon>Bacilli</taxon>
        <taxon>Bacillales</taxon>
        <taxon>Paenibacillaceae</taxon>
        <taxon>Paenibacillus</taxon>
    </lineage>
</organism>
<dbReference type="InterPro" id="IPR000160">
    <property type="entry name" value="GGDEF_dom"/>
</dbReference>
<feature type="transmembrane region" description="Helical" evidence="6">
    <location>
        <begin position="20"/>
        <end position="41"/>
    </location>
</feature>
<dbReference type="SUPFAM" id="SSF55073">
    <property type="entry name" value="Nucleotide cyclase"/>
    <property type="match status" value="1"/>
</dbReference>
<dbReference type="Gene3D" id="3.30.70.270">
    <property type="match status" value="1"/>
</dbReference>
<dbReference type="InterPro" id="IPR043128">
    <property type="entry name" value="Rev_trsase/Diguanyl_cyclase"/>
</dbReference>